<evidence type="ECO:0000256" key="7">
    <source>
        <dbReference type="PROSITE-ProRule" id="PRU01373"/>
    </source>
</evidence>
<organism evidence="10 11">
    <name type="scientific">Hyphomicrobium nitrativorans NL23</name>
    <dbReference type="NCBI Taxonomy" id="1029756"/>
    <lineage>
        <taxon>Bacteria</taxon>
        <taxon>Pseudomonadati</taxon>
        <taxon>Pseudomonadota</taxon>
        <taxon>Alphaproteobacteria</taxon>
        <taxon>Hyphomicrobiales</taxon>
        <taxon>Hyphomicrobiaceae</taxon>
        <taxon>Hyphomicrobium</taxon>
    </lineage>
</organism>
<dbReference type="InterPro" id="IPR005490">
    <property type="entry name" value="LD_TPept_cat_dom"/>
</dbReference>
<comment type="pathway">
    <text evidence="1 7">Cell wall biogenesis; peptidoglycan biosynthesis.</text>
</comment>
<evidence type="ECO:0000313" key="11">
    <source>
        <dbReference type="Proteomes" id="UP000018542"/>
    </source>
</evidence>
<dbReference type="SUPFAM" id="SSF141523">
    <property type="entry name" value="L,D-transpeptidase catalytic domain-like"/>
    <property type="match status" value="1"/>
</dbReference>
<evidence type="ECO:0000313" key="10">
    <source>
        <dbReference type="EMBL" id="AHB47243.1"/>
    </source>
</evidence>
<dbReference type="GO" id="GO:0004180">
    <property type="term" value="F:carboxypeptidase activity"/>
    <property type="evidence" value="ECO:0007669"/>
    <property type="project" value="UniProtKB-ARBA"/>
</dbReference>
<feature type="region of interest" description="Disordered" evidence="8">
    <location>
        <begin position="264"/>
        <end position="300"/>
    </location>
</feature>
<keyword evidence="3" id="KW-0808">Transferase</keyword>
<dbReference type="CDD" id="cd16913">
    <property type="entry name" value="YkuD_like"/>
    <property type="match status" value="1"/>
</dbReference>
<dbReference type="PANTHER" id="PTHR36699">
    <property type="entry name" value="LD-TRANSPEPTIDASE"/>
    <property type="match status" value="1"/>
</dbReference>
<evidence type="ECO:0000256" key="8">
    <source>
        <dbReference type="SAM" id="MobiDB-lite"/>
    </source>
</evidence>
<dbReference type="AlphaFoldDB" id="V5S9C9"/>
<evidence type="ECO:0000256" key="4">
    <source>
        <dbReference type="ARBA" id="ARBA00022960"/>
    </source>
</evidence>
<feature type="active site" description="Proton donor/acceptor" evidence="7">
    <location>
        <position position="171"/>
    </location>
</feature>
<dbReference type="STRING" id="1029756.W911_00655"/>
<keyword evidence="11" id="KW-1185">Reference proteome</keyword>
<dbReference type="Pfam" id="PF03734">
    <property type="entry name" value="YkuD"/>
    <property type="match status" value="1"/>
</dbReference>
<dbReference type="UniPathway" id="UPA00219"/>
<keyword evidence="4 7" id="KW-0133">Cell shape</keyword>
<proteinExistence type="inferred from homology"/>
<evidence type="ECO:0000256" key="2">
    <source>
        <dbReference type="ARBA" id="ARBA00005992"/>
    </source>
</evidence>
<gene>
    <name evidence="10" type="ORF">W911_00655</name>
</gene>
<dbReference type="HOGENOM" id="CLU_058020_0_0_5"/>
<dbReference type="PROSITE" id="PS52029">
    <property type="entry name" value="LD_TPASE"/>
    <property type="match status" value="1"/>
</dbReference>
<keyword evidence="6 7" id="KW-0961">Cell wall biogenesis/degradation</keyword>
<dbReference type="RefSeq" id="WP_023785580.1">
    <property type="nucleotide sequence ID" value="NC_022997.1"/>
</dbReference>
<accession>V5S9C9</accession>
<dbReference type="Proteomes" id="UP000018542">
    <property type="component" value="Chromosome"/>
</dbReference>
<reference evidence="10" key="1">
    <citation type="journal article" date="2014" name="Genome Announc.">
        <title>Complete Genome Sequence of Hyphomicrobium nitrativorans Strain NL23, a Denitrifying Bacterium Isolated from Biofilm of a Methanol-Fed Denitrification System Treating Seawater at the Montreal Biodome.</title>
        <authorList>
            <person name="Martineau C."/>
            <person name="Villeneuve C."/>
            <person name="Mauffrey F."/>
            <person name="Villemur R."/>
        </authorList>
    </citation>
    <scope>NUCLEOTIDE SEQUENCE [LARGE SCALE GENOMIC DNA]</scope>
    <source>
        <strain evidence="10">NL23</strain>
    </source>
</reference>
<evidence type="ECO:0000256" key="6">
    <source>
        <dbReference type="ARBA" id="ARBA00023316"/>
    </source>
</evidence>
<evidence type="ECO:0000256" key="1">
    <source>
        <dbReference type="ARBA" id="ARBA00004752"/>
    </source>
</evidence>
<dbReference type="GO" id="GO:0071555">
    <property type="term" value="P:cell wall organization"/>
    <property type="evidence" value="ECO:0007669"/>
    <property type="project" value="UniProtKB-UniRule"/>
</dbReference>
<evidence type="ECO:0000256" key="5">
    <source>
        <dbReference type="ARBA" id="ARBA00022984"/>
    </source>
</evidence>
<comment type="similarity">
    <text evidence="2">Belongs to the YkuD family.</text>
</comment>
<evidence type="ECO:0000256" key="3">
    <source>
        <dbReference type="ARBA" id="ARBA00022679"/>
    </source>
</evidence>
<protein>
    <recommendedName>
        <fullName evidence="9">L,D-TPase catalytic domain-containing protein</fullName>
    </recommendedName>
</protein>
<dbReference type="OrthoDB" id="9809748at2"/>
<dbReference type="InterPro" id="IPR038063">
    <property type="entry name" value="Transpep_catalytic_dom"/>
</dbReference>
<dbReference type="GO" id="GO:0009252">
    <property type="term" value="P:peptidoglycan biosynthetic process"/>
    <property type="evidence" value="ECO:0007669"/>
    <property type="project" value="UniProtKB-UniPathway"/>
</dbReference>
<dbReference type="KEGG" id="hni:W911_00655"/>
<name>V5S9C9_9HYPH</name>
<dbReference type="PATRIC" id="fig|1029756.8.peg.141"/>
<dbReference type="PANTHER" id="PTHR36699:SF1">
    <property type="entry name" value="L,D-TRANSPEPTIDASE YAFK-RELATED"/>
    <property type="match status" value="1"/>
</dbReference>
<feature type="domain" description="L,D-TPase catalytic" evidence="9">
    <location>
        <begin position="80"/>
        <end position="210"/>
    </location>
</feature>
<dbReference type="GO" id="GO:0016740">
    <property type="term" value="F:transferase activity"/>
    <property type="evidence" value="ECO:0007669"/>
    <property type="project" value="UniProtKB-KW"/>
</dbReference>
<keyword evidence="5 7" id="KW-0573">Peptidoglycan synthesis</keyword>
<dbReference type="EMBL" id="CP006912">
    <property type="protein sequence ID" value="AHB47243.1"/>
    <property type="molecule type" value="Genomic_DNA"/>
</dbReference>
<sequence>MSGVRPEWWRFAAVLALCAGLFAVRDAAHAISIELKDVAPDRIERQRAHEAGQLALPDTPDVSRLEARLEEAGVKSGSPILMRVFKASSELELWIEKDRRFVLFATYPICHWSGTLGPKLQEGDKQTPEGFYTITQRQTRHLGRWRSAINLGFPNAFDRAQNRNGSFILMHGGCSSVGCFAMTDPVMREIHDLTRAAIERGQRHVPVHVFPFRMTERALAEHAGHAWHPFWTTLKAGYDSFERTRRPPRISVCKRDYYIEDAGTETALAAPPQSRRDRSRNRNRFRNDAGGPGSIRVACPKPVVAEADVKANDHIKTGEAKPADAQLATQ</sequence>
<evidence type="ECO:0000259" key="9">
    <source>
        <dbReference type="PROSITE" id="PS52029"/>
    </source>
</evidence>
<feature type="active site" description="Nucleophile" evidence="7">
    <location>
        <position position="179"/>
    </location>
</feature>
<dbReference type="GO" id="GO:0008360">
    <property type="term" value="P:regulation of cell shape"/>
    <property type="evidence" value="ECO:0007669"/>
    <property type="project" value="UniProtKB-UniRule"/>
</dbReference>